<gene>
    <name evidence="2" type="ORF">N0K08_04870</name>
</gene>
<name>A0ABT2PHM1_9BURK</name>
<comment type="caution">
    <text evidence="2">The sequence shown here is derived from an EMBL/GenBank/DDBJ whole genome shotgun (WGS) entry which is preliminary data.</text>
</comment>
<organism evidence="2 3">
    <name type="scientific">Acidovorax bellezanensis</name>
    <dbReference type="NCBI Taxonomy" id="2976702"/>
    <lineage>
        <taxon>Bacteria</taxon>
        <taxon>Pseudomonadati</taxon>
        <taxon>Pseudomonadota</taxon>
        <taxon>Betaproteobacteria</taxon>
        <taxon>Burkholderiales</taxon>
        <taxon>Comamonadaceae</taxon>
        <taxon>Acidovorax</taxon>
    </lineage>
</organism>
<sequence>MAASAMPPPVPQAHPPSPMPGWVAPLPRDAAAMQGQPLPPKLHWGLVVLFSLLSFGIFAIVWMFLQSSWVRKIDPQSNATKYLIGYVVLAVIGGAMGESEAVGTKGMGVFLQLLSFVFFYCGYYSMRRSMLNYYNSVEPIALRLSNAMVFFFSMPYLQYHMTRIAKWKMGGVLRPQ</sequence>
<accession>A0ABT2PHM1</accession>
<evidence type="ECO:0000256" key="1">
    <source>
        <dbReference type="SAM" id="Phobius"/>
    </source>
</evidence>
<feature type="transmembrane region" description="Helical" evidence="1">
    <location>
        <begin position="109"/>
        <end position="125"/>
    </location>
</feature>
<evidence type="ECO:0000313" key="3">
    <source>
        <dbReference type="Proteomes" id="UP001525968"/>
    </source>
</evidence>
<feature type="transmembrane region" description="Helical" evidence="1">
    <location>
        <begin position="79"/>
        <end position="97"/>
    </location>
</feature>
<keyword evidence="1" id="KW-0812">Transmembrane</keyword>
<reference evidence="2 3" key="1">
    <citation type="submission" date="2022-09" db="EMBL/GenBank/DDBJ databases">
        <title>Draft genome of isolate Be4.</title>
        <authorList>
            <person name="Sanchez-Castro I."/>
            <person name="Martinez-Rodriguez P."/>
            <person name="Descostes M."/>
            <person name="Merroun M."/>
        </authorList>
    </citation>
    <scope>NUCLEOTIDE SEQUENCE [LARGE SCALE GENOMIC DNA]</scope>
    <source>
        <strain evidence="2 3">Be4</strain>
    </source>
</reference>
<keyword evidence="3" id="KW-1185">Reference proteome</keyword>
<dbReference type="EMBL" id="JAODYH010000003">
    <property type="protein sequence ID" value="MCT9809955.1"/>
    <property type="molecule type" value="Genomic_DNA"/>
</dbReference>
<dbReference type="Proteomes" id="UP001525968">
    <property type="component" value="Unassembled WGS sequence"/>
</dbReference>
<keyword evidence="1" id="KW-0472">Membrane</keyword>
<dbReference type="RefSeq" id="WP_261498935.1">
    <property type="nucleotide sequence ID" value="NZ_JAODYH010000003.1"/>
</dbReference>
<proteinExistence type="predicted"/>
<feature type="transmembrane region" description="Helical" evidence="1">
    <location>
        <begin position="42"/>
        <end position="64"/>
    </location>
</feature>
<keyword evidence="1" id="KW-1133">Transmembrane helix</keyword>
<feature type="transmembrane region" description="Helical" evidence="1">
    <location>
        <begin position="140"/>
        <end position="159"/>
    </location>
</feature>
<protein>
    <submittedName>
        <fullName evidence="2">Uncharacterized protein</fullName>
    </submittedName>
</protein>
<evidence type="ECO:0000313" key="2">
    <source>
        <dbReference type="EMBL" id="MCT9809955.1"/>
    </source>
</evidence>